<accession>A0A7C8P362</accession>
<dbReference type="Pfam" id="PF24883">
    <property type="entry name" value="NPHP3_N"/>
    <property type="match status" value="1"/>
</dbReference>
<keyword evidence="3" id="KW-1133">Transmembrane helix</keyword>
<evidence type="ECO:0000259" key="4">
    <source>
        <dbReference type="Pfam" id="PF24883"/>
    </source>
</evidence>
<evidence type="ECO:0000256" key="3">
    <source>
        <dbReference type="SAM" id="Phobius"/>
    </source>
</evidence>
<evidence type="ECO:0000313" key="6">
    <source>
        <dbReference type="Proteomes" id="UP000479691"/>
    </source>
</evidence>
<dbReference type="GO" id="GO:0003824">
    <property type="term" value="F:catalytic activity"/>
    <property type="evidence" value="ECO:0007669"/>
    <property type="project" value="InterPro"/>
</dbReference>
<evidence type="ECO:0000313" key="5">
    <source>
        <dbReference type="EMBL" id="KAF3160751.1"/>
    </source>
</evidence>
<dbReference type="PANTHER" id="PTHR46082:SF11">
    <property type="entry name" value="AAA+ ATPASE DOMAIN-CONTAINING PROTEIN-RELATED"/>
    <property type="match status" value="1"/>
</dbReference>
<sequence>MHRPLTREAYSIGWICAIQIELAAALAVLDEVLPESPFGMIQGDSNLYYFGRIKNHDIVITCLPAGIMGIAPATMAATNMMRSFPNVRQGFVLMVGVGGGAPNLRDGHDIRLGDVVISQPNGPHPSVVQYDFGKAIERGQFLQIGQLDSPPRILLCTLSTLKARDPEDFGRTIREQAQQFGAEDQRFQCPQSPDYLFMADHFHVPDESLEESATCSRCDLTKAVARPERNANYPHFHYGTIASANQVMKDGVKRDMISEETGALCFEMEAAGLMNGFNCLVIRGICDYSDGHKNKSWQPYAALVAAIYTKELLKLIPEAVDPEDAFGRDNVVRAVKWLAADSPQEEYYTRISDTVDGTCRWILQRKEYKDWKTEDRGAQCLWMYGKAGTGKSVLAANIIKDIKDSTFPPCVFYFSIHESLAKRDPLSILQSWLSQLATTGSCASKTLKSMREGNEERTIAVPKKGPSPTPARSFRADCGPE</sequence>
<feature type="domain" description="Nephrocystin 3-like N-terminal" evidence="4">
    <location>
        <begin position="357"/>
        <end position="452"/>
    </location>
</feature>
<dbReference type="InterPro" id="IPR056884">
    <property type="entry name" value="NPHP3-like_N"/>
</dbReference>
<dbReference type="AlphaFoldDB" id="A0A7C8P362"/>
<protein>
    <recommendedName>
        <fullName evidence="4">Nephrocystin 3-like N-terminal domain-containing protein</fullName>
    </recommendedName>
</protein>
<evidence type="ECO:0000256" key="2">
    <source>
        <dbReference type="SAM" id="MobiDB-lite"/>
    </source>
</evidence>
<dbReference type="SUPFAM" id="SSF52540">
    <property type="entry name" value="P-loop containing nucleoside triphosphate hydrolases"/>
    <property type="match status" value="1"/>
</dbReference>
<evidence type="ECO:0000256" key="1">
    <source>
        <dbReference type="ARBA" id="ARBA00022737"/>
    </source>
</evidence>
<dbReference type="InterPro" id="IPR035994">
    <property type="entry name" value="Nucleoside_phosphorylase_sf"/>
</dbReference>
<dbReference type="CDD" id="cd09008">
    <property type="entry name" value="MTAN"/>
    <property type="match status" value="1"/>
</dbReference>
<feature type="transmembrane region" description="Helical" evidence="3">
    <location>
        <begin position="58"/>
        <end position="78"/>
    </location>
</feature>
<keyword evidence="3" id="KW-0472">Membrane</keyword>
<dbReference type="Gene3D" id="3.40.50.1580">
    <property type="entry name" value="Nucleoside phosphorylase domain"/>
    <property type="match status" value="1"/>
</dbReference>
<dbReference type="InterPro" id="IPR053137">
    <property type="entry name" value="NLR-like"/>
</dbReference>
<dbReference type="Gene3D" id="3.40.50.300">
    <property type="entry name" value="P-loop containing nucleotide triphosphate hydrolases"/>
    <property type="match status" value="1"/>
</dbReference>
<dbReference type="InterPro" id="IPR027417">
    <property type="entry name" value="P-loop_NTPase"/>
</dbReference>
<dbReference type="GO" id="GO:0009116">
    <property type="term" value="P:nucleoside metabolic process"/>
    <property type="evidence" value="ECO:0007669"/>
    <property type="project" value="InterPro"/>
</dbReference>
<organism evidence="5 6">
    <name type="scientific">Orbilia oligospora</name>
    <name type="common">Nematode-trapping fungus</name>
    <name type="synonym">Arthrobotrys oligospora</name>
    <dbReference type="NCBI Taxonomy" id="2813651"/>
    <lineage>
        <taxon>Eukaryota</taxon>
        <taxon>Fungi</taxon>
        <taxon>Dikarya</taxon>
        <taxon>Ascomycota</taxon>
        <taxon>Pezizomycotina</taxon>
        <taxon>Orbiliomycetes</taxon>
        <taxon>Orbiliales</taxon>
        <taxon>Orbiliaceae</taxon>
        <taxon>Orbilia</taxon>
    </lineage>
</organism>
<dbReference type="EMBL" id="JAABOE010000159">
    <property type="protein sequence ID" value="KAF3160751.1"/>
    <property type="molecule type" value="Genomic_DNA"/>
</dbReference>
<gene>
    <name evidence="5" type="ORF">TWF788_002888</name>
</gene>
<feature type="compositionally biased region" description="Basic and acidic residues" evidence="2">
    <location>
        <begin position="449"/>
        <end position="458"/>
    </location>
</feature>
<dbReference type="PANTHER" id="PTHR46082">
    <property type="entry name" value="ATP/GTP-BINDING PROTEIN-RELATED"/>
    <property type="match status" value="1"/>
</dbReference>
<proteinExistence type="predicted"/>
<name>A0A7C8P362_ORBOL</name>
<keyword evidence="3" id="KW-0812">Transmembrane</keyword>
<keyword evidence="1" id="KW-0677">Repeat</keyword>
<feature type="region of interest" description="Disordered" evidence="2">
    <location>
        <begin position="447"/>
        <end position="481"/>
    </location>
</feature>
<dbReference type="Proteomes" id="UP000479691">
    <property type="component" value="Unassembled WGS sequence"/>
</dbReference>
<comment type="caution">
    <text evidence="5">The sequence shown here is derived from an EMBL/GenBank/DDBJ whole genome shotgun (WGS) entry which is preliminary data.</text>
</comment>
<dbReference type="SUPFAM" id="SSF53167">
    <property type="entry name" value="Purine and uridine phosphorylases"/>
    <property type="match status" value="1"/>
</dbReference>
<reference evidence="5 6" key="1">
    <citation type="submission" date="2019-06" db="EMBL/GenBank/DDBJ databases">
        <authorList>
            <person name="Palmer J.M."/>
        </authorList>
    </citation>
    <scope>NUCLEOTIDE SEQUENCE [LARGE SCALE GENOMIC DNA]</scope>
    <source>
        <strain evidence="5 6">TWF788</strain>
    </source>
</reference>